<evidence type="ECO:0000313" key="2">
    <source>
        <dbReference type="EMBL" id="DAD31322.1"/>
    </source>
</evidence>
<organism evidence="2 3">
    <name type="scientific">Nelumbo nucifera</name>
    <name type="common">Sacred lotus</name>
    <dbReference type="NCBI Taxonomy" id="4432"/>
    <lineage>
        <taxon>Eukaryota</taxon>
        <taxon>Viridiplantae</taxon>
        <taxon>Streptophyta</taxon>
        <taxon>Embryophyta</taxon>
        <taxon>Tracheophyta</taxon>
        <taxon>Spermatophyta</taxon>
        <taxon>Magnoliopsida</taxon>
        <taxon>Proteales</taxon>
        <taxon>Nelumbonaceae</taxon>
        <taxon>Nelumbo</taxon>
    </lineage>
</organism>
<protein>
    <submittedName>
        <fullName evidence="2">Uncharacterized protein</fullName>
    </submittedName>
</protein>
<feature type="transmembrane region" description="Helical" evidence="1">
    <location>
        <begin position="42"/>
        <end position="69"/>
    </location>
</feature>
<dbReference type="EMBL" id="DUZY01000003">
    <property type="protein sequence ID" value="DAD31322.1"/>
    <property type="molecule type" value="Genomic_DNA"/>
</dbReference>
<evidence type="ECO:0000256" key="1">
    <source>
        <dbReference type="SAM" id="Phobius"/>
    </source>
</evidence>
<keyword evidence="3" id="KW-1185">Reference proteome</keyword>
<comment type="caution">
    <text evidence="2">The sequence shown here is derived from an EMBL/GenBank/DDBJ whole genome shotgun (WGS) entry which is preliminary data.</text>
</comment>
<proteinExistence type="predicted"/>
<gene>
    <name evidence="2" type="ORF">HUJ06_010173</name>
</gene>
<sequence length="70" mass="7798">MSATASLCSTTLQSQISGFGGGLKLRRSYLSPPNSLTSTRYLSYLFFSFNLLFLFLFLAFCLMAIRLLVT</sequence>
<keyword evidence="1" id="KW-1133">Transmembrane helix</keyword>
<accession>A0A822YFX4</accession>
<name>A0A822YFX4_NELNU</name>
<evidence type="ECO:0000313" key="3">
    <source>
        <dbReference type="Proteomes" id="UP000607653"/>
    </source>
</evidence>
<dbReference type="Proteomes" id="UP000607653">
    <property type="component" value="Unassembled WGS sequence"/>
</dbReference>
<reference evidence="2 3" key="1">
    <citation type="journal article" date="2020" name="Mol. Biol. Evol.">
        <title>Distinct Expression and Methylation Patterns for Genes with Different Fates following a Single Whole-Genome Duplication in Flowering Plants.</title>
        <authorList>
            <person name="Shi T."/>
            <person name="Rahmani R.S."/>
            <person name="Gugger P.F."/>
            <person name="Wang M."/>
            <person name="Li H."/>
            <person name="Zhang Y."/>
            <person name="Li Z."/>
            <person name="Wang Q."/>
            <person name="Van de Peer Y."/>
            <person name="Marchal K."/>
            <person name="Chen J."/>
        </authorList>
    </citation>
    <scope>NUCLEOTIDE SEQUENCE [LARGE SCALE GENOMIC DNA]</scope>
    <source>
        <tissue evidence="2">Leaf</tissue>
    </source>
</reference>
<keyword evidence="1" id="KW-0472">Membrane</keyword>
<dbReference type="AlphaFoldDB" id="A0A822YFX4"/>
<keyword evidence="1" id="KW-0812">Transmembrane</keyword>